<reference evidence="1 2" key="1">
    <citation type="journal article" date="2019" name="Genome Biol. Evol.">
        <title>Insights into the evolution of the New World diploid cottons (Gossypium, subgenus Houzingenia) based on genome sequencing.</title>
        <authorList>
            <person name="Grover C.E."/>
            <person name="Arick M.A. 2nd"/>
            <person name="Thrash A."/>
            <person name="Conover J.L."/>
            <person name="Sanders W.S."/>
            <person name="Peterson D.G."/>
            <person name="Frelichowski J.E."/>
            <person name="Scheffler J.A."/>
            <person name="Scheffler B.E."/>
            <person name="Wendel J.F."/>
        </authorList>
    </citation>
    <scope>NUCLEOTIDE SEQUENCE [LARGE SCALE GENOMIC DNA]</scope>
    <source>
        <strain evidence="1">0</strain>
        <tissue evidence="1">Leaf</tissue>
    </source>
</reference>
<evidence type="ECO:0000313" key="1">
    <source>
        <dbReference type="EMBL" id="MBA0792453.1"/>
    </source>
</evidence>
<dbReference type="Proteomes" id="UP000593560">
    <property type="component" value="Unassembled WGS sequence"/>
</dbReference>
<accession>A0A7J9G4K9</accession>
<gene>
    <name evidence="1" type="ORF">Gohar_016950</name>
</gene>
<evidence type="ECO:0000313" key="2">
    <source>
        <dbReference type="Proteomes" id="UP000593560"/>
    </source>
</evidence>
<comment type="caution">
    <text evidence="1">The sequence shown here is derived from an EMBL/GenBank/DDBJ whole genome shotgun (WGS) entry which is preliminary data.</text>
</comment>
<feature type="non-terminal residue" evidence="1">
    <location>
        <position position="1"/>
    </location>
</feature>
<dbReference type="OrthoDB" id="945376at2759"/>
<keyword evidence="2" id="KW-1185">Reference proteome</keyword>
<dbReference type="AlphaFoldDB" id="A0A7J9G4K9"/>
<protein>
    <submittedName>
        <fullName evidence="1">Uncharacterized protein</fullName>
    </submittedName>
</protein>
<name>A0A7J9G4K9_9ROSI</name>
<organism evidence="1 2">
    <name type="scientific">Gossypium harknessii</name>
    <dbReference type="NCBI Taxonomy" id="34285"/>
    <lineage>
        <taxon>Eukaryota</taxon>
        <taxon>Viridiplantae</taxon>
        <taxon>Streptophyta</taxon>
        <taxon>Embryophyta</taxon>
        <taxon>Tracheophyta</taxon>
        <taxon>Spermatophyta</taxon>
        <taxon>Magnoliopsida</taxon>
        <taxon>eudicotyledons</taxon>
        <taxon>Gunneridae</taxon>
        <taxon>Pentapetalae</taxon>
        <taxon>rosids</taxon>
        <taxon>malvids</taxon>
        <taxon>Malvales</taxon>
        <taxon>Malvaceae</taxon>
        <taxon>Malvoideae</taxon>
        <taxon>Gossypium</taxon>
    </lineage>
</organism>
<proteinExistence type="predicted"/>
<sequence length="119" mass="13650">MVSVYSTRFPTSNALELFKDEETYNLELLNDESVTSLDQMKETLKFRKNVSIASKFGQGSHFHPELDKAVYTEIRKVGDHGLSLEDVYSLVRMPGEKAPEIIILALQEFVRDQIVYYSV</sequence>
<dbReference type="EMBL" id="JABFAD010000002">
    <property type="protein sequence ID" value="MBA0792453.1"/>
    <property type="molecule type" value="Genomic_DNA"/>
</dbReference>